<dbReference type="RefSeq" id="WP_077349262.1">
    <property type="nucleotide sequence ID" value="NZ_CP019607.1"/>
</dbReference>
<dbReference type="Proteomes" id="UP000188235">
    <property type="component" value="Chromosome"/>
</dbReference>
<accession>A0A1Q2CX71</accession>
<keyword evidence="2" id="KW-1185">Reference proteome</keyword>
<proteinExistence type="predicted"/>
<dbReference type="Pfam" id="PF05960">
    <property type="entry name" value="DUF885"/>
    <property type="match status" value="1"/>
</dbReference>
<dbReference type="PANTHER" id="PTHR33361">
    <property type="entry name" value="GLR0591 PROTEIN"/>
    <property type="match status" value="1"/>
</dbReference>
<organism evidence="1 2">
    <name type="scientific">Tessaracoccus flavescens</name>
    <dbReference type="NCBI Taxonomy" id="399497"/>
    <lineage>
        <taxon>Bacteria</taxon>
        <taxon>Bacillati</taxon>
        <taxon>Actinomycetota</taxon>
        <taxon>Actinomycetes</taxon>
        <taxon>Propionibacteriales</taxon>
        <taxon>Propionibacteriaceae</taxon>
        <taxon>Tessaracoccus</taxon>
    </lineage>
</organism>
<dbReference type="KEGG" id="tfa:BW733_07405"/>
<dbReference type="OrthoDB" id="9760040at2"/>
<reference evidence="1 2" key="1">
    <citation type="journal article" date="2008" name="Int. J. Syst. Evol. Microbiol.">
        <title>Tessaracoccus flavescens sp. nov., isolated from marine sediment.</title>
        <authorList>
            <person name="Lee D.W."/>
            <person name="Lee S.D."/>
        </authorList>
    </citation>
    <scope>NUCLEOTIDE SEQUENCE [LARGE SCALE GENOMIC DNA]</scope>
    <source>
        <strain evidence="1 2">SST-39T</strain>
    </source>
</reference>
<dbReference type="STRING" id="399497.BW733_07405"/>
<dbReference type="EMBL" id="CP019607">
    <property type="protein sequence ID" value="AQP50683.1"/>
    <property type="molecule type" value="Genomic_DNA"/>
</dbReference>
<gene>
    <name evidence="1" type="ORF">BW733_07405</name>
</gene>
<sequence length="556" mass="61264">MTETPARSATPLDRIADDYVDTIASLSPMTATQLGLPGDERAIDDYSPEGRDAIAEATRKTLREVEAAETVDAVDEVTKAAMIERLSLDLELHDAGESYAELNNLASPLQSIRAIFDLMPTATEDDWATIAARMDAVPVGVDGYIESLRKAAADADGPFPARRQIDIGIDQARELAGPDGFWAAFAASAEVPDSLAADLTRGSDAARAAYKRLAVALSELHDRAPEKDAVGRERYQRFSRSFLGAAVDLDETYEWGREELAKILAEQDDIAHQLYGDGTTTPEAIAKLDADITRQLHGTDALQRWMQETSDAAIEALAGRHFDIPEELRRLECRIAPTQDGGIYYTGPSADFSRPGRMWWSVPPGVETFSTWQEKTTVFHEGIPGHHLQIGQAVYRAKDLNKWRSLLCWVSGHGEGWALYAERLMADLGFQDDPGDRMGMLDSQRLRAARVVLDIGVHLGKDLPDGGGTWNADNAWAFLQDNVAMQSDFLRFELDRYLGWPGQAPSYKVGQRLWEQARDETAARAGDAFDMKTFHRKALDLGSVGLDVLKEALRTA</sequence>
<name>A0A1Q2CX71_9ACTN</name>
<protein>
    <recommendedName>
        <fullName evidence="3">DUF885 domain-containing protein</fullName>
    </recommendedName>
</protein>
<dbReference type="PANTHER" id="PTHR33361:SF2">
    <property type="entry name" value="DUF885 DOMAIN-CONTAINING PROTEIN"/>
    <property type="match status" value="1"/>
</dbReference>
<evidence type="ECO:0000313" key="1">
    <source>
        <dbReference type="EMBL" id="AQP50683.1"/>
    </source>
</evidence>
<dbReference type="InterPro" id="IPR010281">
    <property type="entry name" value="DUF885"/>
</dbReference>
<evidence type="ECO:0008006" key="3">
    <source>
        <dbReference type="Google" id="ProtNLM"/>
    </source>
</evidence>
<evidence type="ECO:0000313" key="2">
    <source>
        <dbReference type="Proteomes" id="UP000188235"/>
    </source>
</evidence>
<dbReference type="AlphaFoldDB" id="A0A1Q2CX71"/>